<feature type="transmembrane region" description="Helical" evidence="1">
    <location>
        <begin position="163"/>
        <end position="181"/>
    </location>
</feature>
<dbReference type="EMBL" id="RQYT01000007">
    <property type="protein sequence ID" value="RRD50321.1"/>
    <property type="molecule type" value="Genomic_DNA"/>
</dbReference>
<proteinExistence type="predicted"/>
<keyword evidence="1" id="KW-1133">Transmembrane helix</keyword>
<gene>
    <name evidence="2" type="ORF">EII35_05045</name>
</gene>
<evidence type="ECO:0000313" key="3">
    <source>
        <dbReference type="Proteomes" id="UP000280935"/>
    </source>
</evidence>
<organism evidence="2 3">
    <name type="scientific">Arachnia propionica</name>
    <dbReference type="NCBI Taxonomy" id="1750"/>
    <lineage>
        <taxon>Bacteria</taxon>
        <taxon>Bacillati</taxon>
        <taxon>Actinomycetota</taxon>
        <taxon>Actinomycetes</taxon>
        <taxon>Propionibacteriales</taxon>
        <taxon>Propionibacteriaceae</taxon>
        <taxon>Arachnia</taxon>
    </lineage>
</organism>
<keyword evidence="1" id="KW-0472">Membrane</keyword>
<protein>
    <submittedName>
        <fullName evidence="2">Uncharacterized protein</fullName>
    </submittedName>
</protein>
<feature type="transmembrane region" description="Helical" evidence="1">
    <location>
        <begin position="37"/>
        <end position="61"/>
    </location>
</feature>
<dbReference type="AlphaFoldDB" id="A0A3P1WVQ7"/>
<evidence type="ECO:0000313" key="2">
    <source>
        <dbReference type="EMBL" id="RRD50321.1"/>
    </source>
</evidence>
<reference evidence="2 3" key="1">
    <citation type="submission" date="2018-11" db="EMBL/GenBank/DDBJ databases">
        <title>Genomes From Bacteria Associated with the Canine Oral Cavity: a Test Case for Automated Genome-Based Taxonomic Assignment.</title>
        <authorList>
            <person name="Coil D.A."/>
            <person name="Jospin G."/>
            <person name="Darling A.E."/>
            <person name="Wallis C."/>
            <person name="Davis I.J."/>
            <person name="Harris S."/>
            <person name="Eisen J.A."/>
            <person name="Holcombe L.J."/>
            <person name="O'Flynn C."/>
        </authorList>
    </citation>
    <scope>NUCLEOTIDE SEQUENCE [LARGE SCALE GENOMIC DNA]</scope>
    <source>
        <strain evidence="2 3">OH2822_COT-296</strain>
    </source>
</reference>
<evidence type="ECO:0000256" key="1">
    <source>
        <dbReference type="SAM" id="Phobius"/>
    </source>
</evidence>
<keyword evidence="1" id="KW-0812">Transmembrane</keyword>
<accession>A0A3P1WVQ7</accession>
<name>A0A3P1WVQ7_9ACTN</name>
<dbReference type="RefSeq" id="WP_125227376.1">
    <property type="nucleotide sequence ID" value="NZ_RQYT01000007.1"/>
</dbReference>
<comment type="caution">
    <text evidence="2">The sequence shown here is derived from an EMBL/GenBank/DDBJ whole genome shotgun (WGS) entry which is preliminary data.</text>
</comment>
<sequence length="266" mass="28778">MTATPSYHRIKGGRFIVAASPKLLDGELKQTSILRSVSAITSVYLVGGLVALMLAVGVLWLDPAMHLSCARAAANEPINCVLTTTGLSGHRQSLIEDVRSASRTPEKGHESPGDWCHLSTGPDLAQAYRWDDCVMDVAILNLMIADPDSLETVTHEQRFRSSWLFAAGCLIIAAGCAWLALRHREDLRWEIDPTQGRVKVFRGGLGGVDSTIVAATNLSALQLHTRGDDWVLAIPGLPLALPMAKVDGQQIIEAYDRFRTSLLGDG</sequence>
<dbReference type="OrthoDB" id="9889198at2"/>
<dbReference type="Proteomes" id="UP000280935">
    <property type="component" value="Unassembled WGS sequence"/>
</dbReference>